<feature type="region of interest" description="Disordered" evidence="6">
    <location>
        <begin position="396"/>
        <end position="495"/>
    </location>
</feature>
<feature type="compositionally biased region" description="Polar residues" evidence="6">
    <location>
        <begin position="283"/>
        <end position="298"/>
    </location>
</feature>
<dbReference type="GeneID" id="63679945"/>
<proteinExistence type="inferred from homology"/>
<reference evidence="7 8" key="1">
    <citation type="journal article" date="2014" name="BMC Genomics">
        <title>Comparative genomics of the major fungal agents of human and animal Sporotrichosis: Sporothrix schenckii and Sporothrix brasiliensis.</title>
        <authorList>
            <person name="Teixeira M.M."/>
            <person name="de Almeida L.G."/>
            <person name="Kubitschek-Barreira P."/>
            <person name="Alves F.L."/>
            <person name="Kioshima E.S."/>
            <person name="Abadio A.K."/>
            <person name="Fernandes L."/>
            <person name="Derengowski L.S."/>
            <person name="Ferreira K.S."/>
            <person name="Souza R.C."/>
            <person name="Ruiz J.C."/>
            <person name="de Andrade N.C."/>
            <person name="Paes H.C."/>
            <person name="Nicola A.M."/>
            <person name="Albuquerque P."/>
            <person name="Gerber A.L."/>
            <person name="Martins V.P."/>
            <person name="Peconick L.D."/>
            <person name="Neto A.V."/>
            <person name="Chaucanez C.B."/>
            <person name="Silva P.A."/>
            <person name="Cunha O.L."/>
            <person name="de Oliveira F.F."/>
            <person name="dos Santos T.C."/>
            <person name="Barros A.L."/>
            <person name="Soares M.A."/>
            <person name="de Oliveira L.M."/>
            <person name="Marini M.M."/>
            <person name="Villalobos-Duno H."/>
            <person name="Cunha M.M."/>
            <person name="de Hoog S."/>
            <person name="da Silveira J.F."/>
            <person name="Henrissat B."/>
            <person name="Nino-Vega G.A."/>
            <person name="Cisalpino P.S."/>
            <person name="Mora-Montes H.M."/>
            <person name="Almeida S.R."/>
            <person name="Stajich J.E."/>
            <person name="Lopes-Bezerra L.M."/>
            <person name="Vasconcelos A.T."/>
            <person name="Felipe M.S."/>
        </authorList>
    </citation>
    <scope>NUCLEOTIDE SEQUENCE [LARGE SCALE GENOMIC DNA]</scope>
    <source>
        <strain evidence="7 8">5110</strain>
    </source>
</reference>
<dbReference type="RefSeq" id="XP_040617000.1">
    <property type="nucleotide sequence ID" value="XM_040765024.1"/>
</dbReference>
<comment type="function">
    <text evidence="1">Required for peroxisome inheritance.</text>
</comment>
<evidence type="ECO:0000256" key="5">
    <source>
        <dbReference type="ARBA" id="ARBA00023136"/>
    </source>
</evidence>
<evidence type="ECO:0000256" key="6">
    <source>
        <dbReference type="SAM" id="MobiDB-lite"/>
    </source>
</evidence>
<feature type="region of interest" description="Disordered" evidence="6">
    <location>
        <begin position="1"/>
        <end position="38"/>
    </location>
</feature>
<dbReference type="Proteomes" id="UP000031575">
    <property type="component" value="Unassembled WGS sequence"/>
</dbReference>
<comment type="subcellular location">
    <subcellularLocation>
        <location evidence="2">Peroxisome membrane</location>
        <topology evidence="2">Peripheral membrane protein</topology>
    </subcellularLocation>
</comment>
<evidence type="ECO:0000256" key="2">
    <source>
        <dbReference type="ARBA" id="ARBA00004421"/>
    </source>
</evidence>
<keyword evidence="5" id="KW-0472">Membrane</keyword>
<protein>
    <recommendedName>
        <fullName evidence="4">Inheritance of peroxisomes protein 1</fullName>
    </recommendedName>
</protein>
<feature type="compositionally biased region" description="Low complexity" evidence="6">
    <location>
        <begin position="688"/>
        <end position="704"/>
    </location>
</feature>
<comment type="caution">
    <text evidence="7">The sequence shown here is derived from an EMBL/GenBank/DDBJ whole genome shotgun (WGS) entry which is preliminary data.</text>
</comment>
<keyword evidence="8" id="KW-1185">Reference proteome</keyword>
<name>A0A0C2IPX6_9PEZI</name>
<feature type="region of interest" description="Disordered" evidence="6">
    <location>
        <begin position="66"/>
        <end position="90"/>
    </location>
</feature>
<feature type="compositionally biased region" description="Low complexity" evidence="6">
    <location>
        <begin position="66"/>
        <end position="89"/>
    </location>
</feature>
<dbReference type="VEuPathDB" id="FungiDB:SPBR_06768"/>
<evidence type="ECO:0000313" key="7">
    <source>
        <dbReference type="EMBL" id="KIH88990.1"/>
    </source>
</evidence>
<feature type="compositionally biased region" description="Basic and acidic residues" evidence="6">
    <location>
        <begin position="340"/>
        <end position="349"/>
    </location>
</feature>
<feature type="compositionally biased region" description="Low complexity" evidence="6">
    <location>
        <begin position="312"/>
        <end position="321"/>
    </location>
</feature>
<accession>A0A0C2IPX6</accession>
<dbReference type="GO" id="GO:0045033">
    <property type="term" value="P:peroxisome inheritance"/>
    <property type="evidence" value="ECO:0007669"/>
    <property type="project" value="InterPro"/>
</dbReference>
<sequence>MGRAAGRDTAAPAPGPPRRSYTAPQHARSTSTSSHLQNHGVDAEAVKAAAAAAAMAAAAAAAEFGTSPTTSDVSSVTASSHHPPTTTSANGEAVETLYSHPAAKILSFTAGARNLDNIGSAHSRSAARSRRSLTTTAEDEIVPGTLPWRSQFDRTIAVGALSIYRAPGSVAFLSCGSALQPILPKSQCWCIDEESSKFILQIRRPQYWRIEVPVGDGGENDERARRLREVLDNILQFEKTPCPFKRTFTIELPEQPSTPLKKKPWTPVKRPEGESTGSGSGSQPTAHQKQQRSQSPPSLQERDEEDDDDDGSVLSSVVSSVAPPRQKLQRSQTQQSGLERPTEFSRREWQAMLESQKKGSAPDGVDEFGRRLVPALVAEHEQRISDLKASEIEVNKMGNPWHDSGGTFSPTGGQGSGKQRDRALSLTSDISTSQKTAWPSIDGRWLEESDQSTTADSSSPFNSLRSWLSSAGGKALVSSPPSTAGSVADAAGVPPSLSSLYEDARRKFNSGIGTLEQLQQQQEMQQPRMRHRATTSSISVSNHAALPPAVNIIAPSHLRNLHSSGRATTRLEAMRRIPGSIIYKVFEILLAPPSYLLALMLKIAARILKGEWRGSAIGKNTDTGENISAQWDYSDVEDPLGRSTELTHPDHDVSRLSLYTEADNEVYTDAEDNNDDEDDDHDTAGYLSAAPSLKRSSSSASKAGSDSDDSDTLSDTGGDPIVWTRRWAID</sequence>
<dbReference type="Pfam" id="PF12634">
    <property type="entry name" value="Inp1"/>
    <property type="match status" value="1"/>
</dbReference>
<dbReference type="AlphaFoldDB" id="A0A0C2IPX6"/>
<feature type="compositionally biased region" description="Acidic residues" evidence="6">
    <location>
        <begin position="667"/>
        <end position="681"/>
    </location>
</feature>
<evidence type="ECO:0000256" key="4">
    <source>
        <dbReference type="ARBA" id="ARBA00021397"/>
    </source>
</evidence>
<evidence type="ECO:0000256" key="1">
    <source>
        <dbReference type="ARBA" id="ARBA00003594"/>
    </source>
</evidence>
<feature type="compositionally biased region" description="Polar residues" evidence="6">
    <location>
        <begin position="27"/>
        <end position="37"/>
    </location>
</feature>
<feature type="compositionally biased region" description="Polar residues" evidence="6">
    <location>
        <begin position="451"/>
        <end position="469"/>
    </location>
</feature>
<feature type="region of interest" description="Disordered" evidence="6">
    <location>
        <begin position="667"/>
        <end position="730"/>
    </location>
</feature>
<dbReference type="GO" id="GO:0005780">
    <property type="term" value="C:extrinsic component of intraperoxisomal membrane"/>
    <property type="evidence" value="ECO:0007669"/>
    <property type="project" value="InterPro"/>
</dbReference>
<evidence type="ECO:0000313" key="8">
    <source>
        <dbReference type="Proteomes" id="UP000031575"/>
    </source>
</evidence>
<dbReference type="HOGENOM" id="CLU_016546_0_0_1"/>
<feature type="compositionally biased region" description="Acidic residues" evidence="6">
    <location>
        <begin position="302"/>
        <end position="311"/>
    </location>
</feature>
<gene>
    <name evidence="7" type="ORF">SPBR_06768</name>
</gene>
<feature type="region of interest" description="Disordered" evidence="6">
    <location>
        <begin position="248"/>
        <end position="366"/>
    </location>
</feature>
<evidence type="ECO:0000256" key="3">
    <source>
        <dbReference type="ARBA" id="ARBA00010707"/>
    </source>
</evidence>
<comment type="similarity">
    <text evidence="3">Belongs to the INP1 family.</text>
</comment>
<feature type="compositionally biased region" description="Polar residues" evidence="6">
    <location>
        <begin position="425"/>
        <end position="437"/>
    </location>
</feature>
<dbReference type="OrthoDB" id="4097008at2759"/>
<dbReference type="InterPro" id="IPR024758">
    <property type="entry name" value="Inp1"/>
</dbReference>
<dbReference type="EMBL" id="AWTV01000009">
    <property type="protein sequence ID" value="KIH88990.1"/>
    <property type="molecule type" value="Genomic_DNA"/>
</dbReference>
<organism evidence="7 8">
    <name type="scientific">Sporothrix brasiliensis 5110</name>
    <dbReference type="NCBI Taxonomy" id="1398154"/>
    <lineage>
        <taxon>Eukaryota</taxon>
        <taxon>Fungi</taxon>
        <taxon>Dikarya</taxon>
        <taxon>Ascomycota</taxon>
        <taxon>Pezizomycotina</taxon>
        <taxon>Sordariomycetes</taxon>
        <taxon>Sordariomycetidae</taxon>
        <taxon>Ophiostomatales</taxon>
        <taxon>Ophiostomataceae</taxon>
        <taxon>Sporothrix</taxon>
    </lineage>
</organism>